<gene>
    <name evidence="2" type="ORF">GLUCOINTEAF2_0202483</name>
</gene>
<accession>A0A0N1FNY5</accession>
<dbReference type="InterPro" id="IPR024408">
    <property type="entry name" value="Muramidase"/>
</dbReference>
<name>A0A0N1FNY5_9PROT</name>
<dbReference type="Proteomes" id="UP000031553">
    <property type="component" value="Unassembled WGS sequence"/>
</dbReference>
<dbReference type="EMBL" id="JUFX02000190">
    <property type="protein sequence ID" value="KPH86849.1"/>
    <property type="molecule type" value="Genomic_DNA"/>
</dbReference>
<proteinExistence type="predicted"/>
<protein>
    <recommendedName>
        <fullName evidence="1">N-acetylmuramidase domain-containing protein</fullName>
    </recommendedName>
</protein>
<sequence>MALSKLVSISGSVGRGGINRSEDVLAIQNLLNERLPKSFPPLRVDGRCGQRTVDAISKAQQILGDTGHSSGRIEQRSALLRVLNTQTRLSDSVQVSKAAIQFRIPTLSDFFIPLSVVRRGLPSASTAALISEAQYQRMAKAIGCETAAIKAVVMIEASPNQPAFDILNRPQILYERHIFKKMTHSRFDAIAPDISGTVRGPGEYGGYNKQYERLNAAMKLDYDAALKATSWGAFQILGENFRRAGYGSVSDFVRAMGDINKQADAFVKFNLSNSKMRRALINKDWATFASVYNGPTYYRYNYDRRIKANYEKIIMNTFIQDPPAKNDIDAAFLRTAWSQRTQQELKQRKP</sequence>
<evidence type="ECO:0000259" key="1">
    <source>
        <dbReference type="Pfam" id="PF11860"/>
    </source>
</evidence>
<feature type="domain" description="N-acetylmuramidase" evidence="1">
    <location>
        <begin position="145"/>
        <end position="313"/>
    </location>
</feature>
<dbReference type="Pfam" id="PF11860">
    <property type="entry name" value="Muramidase"/>
    <property type="match status" value="1"/>
</dbReference>
<evidence type="ECO:0000313" key="3">
    <source>
        <dbReference type="Proteomes" id="UP000031553"/>
    </source>
</evidence>
<dbReference type="AlphaFoldDB" id="A0A0N1FNY5"/>
<evidence type="ECO:0000313" key="2">
    <source>
        <dbReference type="EMBL" id="KPH86849.1"/>
    </source>
</evidence>
<organism evidence="2 3">
    <name type="scientific">Komagataeibacter intermedius AF2</name>
    <dbReference type="NCBI Taxonomy" id="1458464"/>
    <lineage>
        <taxon>Bacteria</taxon>
        <taxon>Pseudomonadati</taxon>
        <taxon>Pseudomonadota</taxon>
        <taxon>Alphaproteobacteria</taxon>
        <taxon>Acetobacterales</taxon>
        <taxon>Acetobacteraceae</taxon>
        <taxon>Komagataeibacter</taxon>
    </lineage>
</organism>
<comment type="caution">
    <text evidence="2">The sequence shown here is derived from an EMBL/GenBank/DDBJ whole genome shotgun (WGS) entry which is preliminary data.</text>
</comment>
<reference evidence="2 3" key="1">
    <citation type="submission" date="2015-07" db="EMBL/GenBank/DDBJ databases">
        <title>Draft Genome Sequence of Komagataeibacter intermedius Strain AF2, Isolated from Kombucha Tea.</title>
        <authorList>
            <person name="Santos R.A."/>
            <person name="Berretta A.A."/>
            <person name="Barud H.S."/>
            <person name="Ribeiro S.J."/>
            <person name="Gonzalez-Garcia L.N."/>
            <person name="Zucchi T.D."/>
            <person name="Goldman G.H."/>
            <person name="Riano-Pachon D.M."/>
        </authorList>
    </citation>
    <scope>NUCLEOTIDE SEQUENCE [LARGE SCALE GENOMIC DNA]</scope>
    <source>
        <strain evidence="2 3">AF2</strain>
    </source>
</reference>